<protein>
    <submittedName>
        <fullName evidence="1">Uncharacterized protein</fullName>
    </submittedName>
</protein>
<keyword evidence="2" id="KW-1185">Reference proteome</keyword>
<comment type="caution">
    <text evidence="1">The sequence shown here is derived from an EMBL/GenBank/DDBJ whole genome shotgun (WGS) entry which is preliminary data.</text>
</comment>
<proteinExistence type="predicted"/>
<evidence type="ECO:0000313" key="2">
    <source>
        <dbReference type="Proteomes" id="UP001165960"/>
    </source>
</evidence>
<dbReference type="Proteomes" id="UP001165960">
    <property type="component" value="Unassembled WGS sequence"/>
</dbReference>
<organism evidence="1 2">
    <name type="scientific">Entomophthora muscae</name>
    <dbReference type="NCBI Taxonomy" id="34485"/>
    <lineage>
        <taxon>Eukaryota</taxon>
        <taxon>Fungi</taxon>
        <taxon>Fungi incertae sedis</taxon>
        <taxon>Zoopagomycota</taxon>
        <taxon>Entomophthoromycotina</taxon>
        <taxon>Entomophthoromycetes</taxon>
        <taxon>Entomophthorales</taxon>
        <taxon>Entomophthoraceae</taxon>
        <taxon>Entomophthora</taxon>
    </lineage>
</organism>
<gene>
    <name evidence="1" type="ORF">DSO57_1035963</name>
</gene>
<dbReference type="EMBL" id="QTSX02003172">
    <property type="protein sequence ID" value="KAJ9071534.1"/>
    <property type="molecule type" value="Genomic_DNA"/>
</dbReference>
<reference evidence="1" key="1">
    <citation type="submission" date="2022-04" db="EMBL/GenBank/DDBJ databases">
        <title>Genome of the entomopathogenic fungus Entomophthora muscae.</title>
        <authorList>
            <person name="Elya C."/>
            <person name="Lovett B.R."/>
            <person name="Lee E."/>
            <person name="Macias A.M."/>
            <person name="Hajek A.E."/>
            <person name="De Bivort B.L."/>
            <person name="Kasson M.T."/>
            <person name="De Fine Licht H.H."/>
            <person name="Stajich J.E."/>
        </authorList>
    </citation>
    <scope>NUCLEOTIDE SEQUENCE</scope>
    <source>
        <strain evidence="1">Berkeley</strain>
    </source>
</reference>
<name>A0ACC2TAD5_9FUNG</name>
<evidence type="ECO:0000313" key="1">
    <source>
        <dbReference type="EMBL" id="KAJ9071534.1"/>
    </source>
</evidence>
<accession>A0ACC2TAD5</accession>
<sequence>MSRAPKYAAPVPKYCLLDLKVAADDQAARFFKKQGCTEIHTFGDVKLILGYIASAFAFTDFYFTWKKDFQKVKHITLICVSSYFVLTGLLFLWMTFVVGKTCYQGVTANKEGHFKMSSVHILDEGYQPIYKITVEYSPSVSGPPITHKAEASIPFASFVDDLGRISIATFDEQLAQIVNKVRPTKKDQ</sequence>